<evidence type="ECO:0000313" key="5">
    <source>
        <dbReference type="Proteomes" id="UP001305779"/>
    </source>
</evidence>
<gene>
    <name evidence="4" type="ORF">PRZ48_011701</name>
</gene>
<dbReference type="Proteomes" id="UP001305779">
    <property type="component" value="Unassembled WGS sequence"/>
</dbReference>
<dbReference type="InterPro" id="IPR002347">
    <property type="entry name" value="SDR_fam"/>
</dbReference>
<dbReference type="Pfam" id="PF00106">
    <property type="entry name" value="adh_short"/>
    <property type="match status" value="1"/>
</dbReference>
<protein>
    <recommendedName>
        <fullName evidence="6">NAD(P)-binding protein</fullName>
    </recommendedName>
</protein>
<sequence length="330" mass="35664">MSPPFSEIASMVGGQVFSTVPVPEADFSGKTVIVTGANSGLGFEACRHLVRLNVSHLVLACRDVNKATTAKEHILAAVPNNNTTISIQHLDLASFSSVQTFAEHCSTTLPRLDALIANAGIEVKTFALAEGYEQTLTVNVLSTFLLGLLLLPKLQQTGAEHGVETYFSVVGSAIQIFAPHEQLQQDDLFKALSMEENADMGNRYYLSKLMDMLCVRALAARTTHLDRVIINCVSPGFCDTGLYSQFQPPWHTKVLLKVIGITAEQGSRCLVKGVLGGWESHGSFMSEGVVKRGGSWVESEEGVEVGERVWKDMMGVLEGVRPGVGKGLQK</sequence>
<proteinExistence type="inferred from homology"/>
<dbReference type="PANTHER" id="PTHR24320:SF252">
    <property type="entry name" value="DEHYDROGENASE_REDUCTASE FAMILY PROTEIN, PUTATIVE (AFU_ORTHOLOGUE AFUA_3G08550)-RELATED"/>
    <property type="match status" value="1"/>
</dbReference>
<keyword evidence="2" id="KW-0521">NADP</keyword>
<evidence type="ECO:0000313" key="4">
    <source>
        <dbReference type="EMBL" id="KAK4497251.1"/>
    </source>
</evidence>
<dbReference type="Gene3D" id="3.40.50.720">
    <property type="entry name" value="NAD(P)-binding Rossmann-like Domain"/>
    <property type="match status" value="1"/>
</dbReference>
<dbReference type="PRINTS" id="PR00081">
    <property type="entry name" value="GDHRDH"/>
</dbReference>
<evidence type="ECO:0008006" key="6">
    <source>
        <dbReference type="Google" id="ProtNLM"/>
    </source>
</evidence>
<comment type="caution">
    <text evidence="4">The sequence shown here is derived from an EMBL/GenBank/DDBJ whole genome shotgun (WGS) entry which is preliminary data.</text>
</comment>
<dbReference type="SUPFAM" id="SSF51735">
    <property type="entry name" value="NAD(P)-binding Rossmann-fold domains"/>
    <property type="match status" value="1"/>
</dbReference>
<name>A0ABR0E741_ZASCE</name>
<dbReference type="EMBL" id="JAXOVC010000009">
    <property type="protein sequence ID" value="KAK4497251.1"/>
    <property type="molecule type" value="Genomic_DNA"/>
</dbReference>
<evidence type="ECO:0000256" key="1">
    <source>
        <dbReference type="ARBA" id="ARBA00006484"/>
    </source>
</evidence>
<comment type="similarity">
    <text evidence="1">Belongs to the short-chain dehydrogenases/reductases (SDR) family.</text>
</comment>
<keyword evidence="5" id="KW-1185">Reference proteome</keyword>
<evidence type="ECO:0000256" key="3">
    <source>
        <dbReference type="ARBA" id="ARBA00023002"/>
    </source>
</evidence>
<reference evidence="4 5" key="1">
    <citation type="journal article" date="2023" name="G3 (Bethesda)">
        <title>A chromosome-level genome assembly of Zasmidium syzygii isolated from banana leaves.</title>
        <authorList>
            <person name="van Westerhoven A.C."/>
            <person name="Mehrabi R."/>
            <person name="Talebi R."/>
            <person name="Steentjes M.B.F."/>
            <person name="Corcolon B."/>
            <person name="Chong P.A."/>
            <person name="Kema G.H.J."/>
            <person name="Seidl M.F."/>
        </authorList>
    </citation>
    <scope>NUCLEOTIDE SEQUENCE [LARGE SCALE GENOMIC DNA]</scope>
    <source>
        <strain evidence="4 5">P124</strain>
    </source>
</reference>
<evidence type="ECO:0000256" key="2">
    <source>
        <dbReference type="ARBA" id="ARBA00022857"/>
    </source>
</evidence>
<accession>A0ABR0E741</accession>
<dbReference type="InterPro" id="IPR036291">
    <property type="entry name" value="NAD(P)-bd_dom_sf"/>
</dbReference>
<keyword evidence="3" id="KW-0560">Oxidoreductase</keyword>
<dbReference type="PANTHER" id="PTHR24320">
    <property type="entry name" value="RETINOL DEHYDROGENASE"/>
    <property type="match status" value="1"/>
</dbReference>
<organism evidence="4 5">
    <name type="scientific">Zasmidium cellare</name>
    <name type="common">Wine cellar mold</name>
    <name type="synonym">Racodium cellare</name>
    <dbReference type="NCBI Taxonomy" id="395010"/>
    <lineage>
        <taxon>Eukaryota</taxon>
        <taxon>Fungi</taxon>
        <taxon>Dikarya</taxon>
        <taxon>Ascomycota</taxon>
        <taxon>Pezizomycotina</taxon>
        <taxon>Dothideomycetes</taxon>
        <taxon>Dothideomycetidae</taxon>
        <taxon>Mycosphaerellales</taxon>
        <taxon>Mycosphaerellaceae</taxon>
        <taxon>Zasmidium</taxon>
    </lineage>
</organism>